<dbReference type="PANTHER" id="PTHR33231:SF1">
    <property type="entry name" value="30S RIBOSOMAL PROTEIN"/>
    <property type="match status" value="1"/>
</dbReference>
<reference evidence="2 3" key="1">
    <citation type="journal article" date="2015" name="Nature">
        <title>rRNA introns, odd ribosomes, and small enigmatic genomes across a large radiation of phyla.</title>
        <authorList>
            <person name="Brown C.T."/>
            <person name="Hug L.A."/>
            <person name="Thomas B.C."/>
            <person name="Sharon I."/>
            <person name="Castelle C.J."/>
            <person name="Singh A."/>
            <person name="Wilkins M.J."/>
            <person name="Williams K.H."/>
            <person name="Banfield J.F."/>
        </authorList>
    </citation>
    <scope>NUCLEOTIDE SEQUENCE [LARGE SCALE GENOMIC DNA]</scope>
</reference>
<evidence type="ECO:0000313" key="3">
    <source>
        <dbReference type="Proteomes" id="UP000033998"/>
    </source>
</evidence>
<dbReference type="GO" id="GO:0022627">
    <property type="term" value="C:cytosolic small ribosomal subunit"/>
    <property type="evidence" value="ECO:0007669"/>
    <property type="project" value="TreeGrafter"/>
</dbReference>
<dbReference type="InterPro" id="IPR050574">
    <property type="entry name" value="HPF/YfiA_ribosome-assoc"/>
</dbReference>
<name>A0A837HQT6_9BACT</name>
<dbReference type="AlphaFoldDB" id="A0A837HQT6"/>
<comment type="caution">
    <text evidence="2">The sequence shown here is derived from an EMBL/GenBank/DDBJ whole genome shotgun (WGS) entry which is preliminary data.</text>
</comment>
<dbReference type="Gene3D" id="3.30.160.100">
    <property type="entry name" value="Ribosome hibernation promotion factor-like"/>
    <property type="match status" value="1"/>
</dbReference>
<evidence type="ECO:0008006" key="4">
    <source>
        <dbReference type="Google" id="ProtNLM"/>
    </source>
</evidence>
<dbReference type="CDD" id="cd00552">
    <property type="entry name" value="RaiA"/>
    <property type="match status" value="1"/>
</dbReference>
<dbReference type="InterPro" id="IPR003489">
    <property type="entry name" value="RHF/RaiA"/>
</dbReference>
<organism evidence="2 3">
    <name type="scientific">Candidatus Nomurabacteria bacterium GW2011_GWD2_39_12</name>
    <dbReference type="NCBI Taxonomy" id="1618759"/>
    <lineage>
        <taxon>Bacteria</taxon>
        <taxon>Candidatus Nomuraibacteriota</taxon>
    </lineage>
</organism>
<dbReference type="Pfam" id="PF02482">
    <property type="entry name" value="Ribosomal_S30AE"/>
    <property type="match status" value="1"/>
</dbReference>
<evidence type="ECO:0000256" key="1">
    <source>
        <dbReference type="ARBA" id="ARBA00022845"/>
    </source>
</evidence>
<dbReference type="PANTHER" id="PTHR33231">
    <property type="entry name" value="30S RIBOSOMAL PROTEIN"/>
    <property type="match status" value="1"/>
</dbReference>
<sequence length="132" mass="15142">MQINLQSKNMELTPAIKDYVLSKETNLGRMFSKIEMTGAEVNVSFEVAKNTNHHKSGSVFHADCLVNIKGEEFYGSADEEDLYQAIDKVKENLFREISKNKDRRQTLFKRGAMSVKKMLKGLSKRNPFTSKY</sequence>
<dbReference type="EMBL" id="LBWE01000005">
    <property type="protein sequence ID" value="KKR01820.1"/>
    <property type="molecule type" value="Genomic_DNA"/>
</dbReference>
<keyword evidence="1" id="KW-0810">Translation regulation</keyword>
<dbReference type="GO" id="GO:0043024">
    <property type="term" value="F:ribosomal small subunit binding"/>
    <property type="evidence" value="ECO:0007669"/>
    <property type="project" value="TreeGrafter"/>
</dbReference>
<protein>
    <recommendedName>
        <fullName evidence="4">Ribosomal subunit interface protein</fullName>
    </recommendedName>
</protein>
<dbReference type="SUPFAM" id="SSF69754">
    <property type="entry name" value="Ribosome binding protein Y (YfiA homologue)"/>
    <property type="match status" value="1"/>
</dbReference>
<proteinExistence type="predicted"/>
<dbReference type="Proteomes" id="UP000033998">
    <property type="component" value="Unassembled WGS sequence"/>
</dbReference>
<dbReference type="GO" id="GO:0045900">
    <property type="term" value="P:negative regulation of translational elongation"/>
    <property type="evidence" value="ECO:0007669"/>
    <property type="project" value="TreeGrafter"/>
</dbReference>
<evidence type="ECO:0000313" key="2">
    <source>
        <dbReference type="EMBL" id="KKR01820.1"/>
    </source>
</evidence>
<dbReference type="InterPro" id="IPR036567">
    <property type="entry name" value="RHF-like"/>
</dbReference>
<accession>A0A837HQT6</accession>
<gene>
    <name evidence="2" type="ORF">UT27_C0005G0020</name>
</gene>
<dbReference type="NCBIfam" id="TIGR00741">
    <property type="entry name" value="yfiA"/>
    <property type="match status" value="1"/>
</dbReference>